<reference evidence="12 13" key="1">
    <citation type="submission" date="2018-12" db="EMBL/GenBank/DDBJ databases">
        <title>The whole draft genome of Aquabacterium sp. SJQ9.</title>
        <authorList>
            <person name="Sun L."/>
            <person name="Gao X."/>
            <person name="Chen W."/>
            <person name="Huang K."/>
        </authorList>
    </citation>
    <scope>NUCLEOTIDE SEQUENCE [LARGE SCALE GENOMIC DNA]</scope>
    <source>
        <strain evidence="12 13">SJQ9</strain>
    </source>
</reference>
<dbReference type="InterPro" id="IPR002195">
    <property type="entry name" value="Dihydroorotase_CS"/>
</dbReference>
<sequence length="500" mass="53952">MSNADLVIRGGKIVSPEQIIDASIAIADGRIVAIGHDDLMPSAREELRADGQYLLPGAIDSHVHFRDPGYPHKETWKTGSAAAACGGVTTVFEMPNTNPPTGTIEALRLKQKAAESSYVDYGIHGLLGDDTIDRLEELLDAGVTSFKAFVGNTFGNLPAPSDGALLEGFEKLAPLGIRTVVHAENSSIMARRQHRLEEAGRIDPLAHLASRPAVAEIEAIGRVLTLAEWTGARVHIAHHSAADSLFVLRAAKLRGVDVTVETCPQYLLLNTNDMLRLGGILRLNPPIREERHNQPLWDALMDGTIDMIATDHAPHTPEEKTRESIWACDCGFPGVETQMPLMLTEVNRQRATLMDYVKWSAAAPAKAWGLYGTKGVLAVGAHADIAVVDMDRRAVLSQGRLQSISKISPWNGRTVQGAPIHTLVRGRFVMRDGQLVSEASGWGQSVKGVQRMPTPRARNTEHYISAVLKTPEGVPPTAVPADLSAFEGTGFLPPAPKEAA</sequence>
<dbReference type="EC" id="3.5.2.5" evidence="7"/>
<evidence type="ECO:0000256" key="6">
    <source>
        <dbReference type="ARBA" id="ARBA00011881"/>
    </source>
</evidence>
<evidence type="ECO:0000256" key="10">
    <source>
        <dbReference type="ARBA" id="ARBA00022833"/>
    </source>
</evidence>
<dbReference type="GO" id="GO:0004038">
    <property type="term" value="F:allantoinase activity"/>
    <property type="evidence" value="ECO:0007669"/>
    <property type="project" value="UniProtKB-EC"/>
</dbReference>
<evidence type="ECO:0000259" key="11">
    <source>
        <dbReference type="Pfam" id="PF01979"/>
    </source>
</evidence>
<dbReference type="GO" id="GO:0005737">
    <property type="term" value="C:cytoplasm"/>
    <property type="evidence" value="ECO:0007669"/>
    <property type="project" value="TreeGrafter"/>
</dbReference>
<evidence type="ECO:0000313" key="13">
    <source>
        <dbReference type="Proteomes" id="UP000269265"/>
    </source>
</evidence>
<dbReference type="OrthoDB" id="5687299at2"/>
<dbReference type="Gene3D" id="2.30.40.10">
    <property type="entry name" value="Urease, subunit C, domain 1"/>
    <property type="match status" value="1"/>
</dbReference>
<protein>
    <recommendedName>
        <fullName evidence="7">allantoinase</fullName>
        <ecNumber evidence="7">3.5.2.5</ecNumber>
    </recommendedName>
</protein>
<comment type="similarity">
    <text evidence="4">Belongs to the metallo-dependent hydrolases superfamily. DHOase family. Class I DHOase subfamily.</text>
</comment>
<dbReference type="EMBL" id="RSED01000009">
    <property type="protein sequence ID" value="RRS03822.1"/>
    <property type="molecule type" value="Genomic_DNA"/>
</dbReference>
<dbReference type="GO" id="GO:0000256">
    <property type="term" value="P:allantoin catabolic process"/>
    <property type="evidence" value="ECO:0007669"/>
    <property type="project" value="InterPro"/>
</dbReference>
<keyword evidence="9 12" id="KW-0378">Hydrolase</keyword>
<keyword evidence="10" id="KW-0862">Zinc</keyword>
<dbReference type="SUPFAM" id="SSF51556">
    <property type="entry name" value="Metallo-dependent hydrolases"/>
    <property type="match status" value="1"/>
</dbReference>
<keyword evidence="8" id="KW-0479">Metal-binding</keyword>
<comment type="subunit">
    <text evidence="6">Homotetramer.</text>
</comment>
<dbReference type="PROSITE" id="PS00482">
    <property type="entry name" value="DIHYDROOROTASE_1"/>
    <property type="match status" value="1"/>
</dbReference>
<dbReference type="Gene3D" id="3.20.20.140">
    <property type="entry name" value="Metal-dependent hydrolases"/>
    <property type="match status" value="1"/>
</dbReference>
<comment type="similarity">
    <text evidence="5">Belongs to the metallo-dependent hydrolases superfamily. Allantoinase family.</text>
</comment>
<dbReference type="Pfam" id="PF01979">
    <property type="entry name" value="Amidohydro_1"/>
    <property type="match status" value="1"/>
</dbReference>
<dbReference type="InterPro" id="IPR006680">
    <property type="entry name" value="Amidohydro-rel"/>
</dbReference>
<dbReference type="InterPro" id="IPR011059">
    <property type="entry name" value="Metal-dep_hydrolase_composite"/>
</dbReference>
<feature type="domain" description="Amidohydrolase-related" evidence="11">
    <location>
        <begin position="53"/>
        <end position="429"/>
    </location>
</feature>
<keyword evidence="13" id="KW-1185">Reference proteome</keyword>
<dbReference type="InterPro" id="IPR050138">
    <property type="entry name" value="DHOase/Allantoinase_Hydrolase"/>
</dbReference>
<name>A0A426VAC8_9BURK</name>
<evidence type="ECO:0000256" key="4">
    <source>
        <dbReference type="ARBA" id="ARBA00010286"/>
    </source>
</evidence>
<evidence type="ECO:0000256" key="2">
    <source>
        <dbReference type="ARBA" id="ARBA00002368"/>
    </source>
</evidence>
<comment type="cofactor">
    <cofactor evidence="1">
        <name>Zn(2+)</name>
        <dbReference type="ChEBI" id="CHEBI:29105"/>
    </cofactor>
</comment>
<gene>
    <name evidence="12" type="primary">allB</name>
    <name evidence="12" type="ORF">EIP75_12730</name>
</gene>
<dbReference type="InterPro" id="IPR017593">
    <property type="entry name" value="Allantoinase"/>
</dbReference>
<dbReference type="PANTHER" id="PTHR43668:SF2">
    <property type="entry name" value="ALLANTOINASE"/>
    <property type="match status" value="1"/>
</dbReference>
<accession>A0A426VAC8</accession>
<evidence type="ECO:0000256" key="9">
    <source>
        <dbReference type="ARBA" id="ARBA00022801"/>
    </source>
</evidence>
<dbReference type="GO" id="GO:0050897">
    <property type="term" value="F:cobalt ion binding"/>
    <property type="evidence" value="ECO:0007669"/>
    <property type="project" value="InterPro"/>
</dbReference>
<evidence type="ECO:0000256" key="5">
    <source>
        <dbReference type="ARBA" id="ARBA00010368"/>
    </source>
</evidence>
<dbReference type="GO" id="GO:0008270">
    <property type="term" value="F:zinc ion binding"/>
    <property type="evidence" value="ECO:0007669"/>
    <property type="project" value="InterPro"/>
</dbReference>
<evidence type="ECO:0000313" key="12">
    <source>
        <dbReference type="EMBL" id="RRS03822.1"/>
    </source>
</evidence>
<comment type="caution">
    <text evidence="12">The sequence shown here is derived from an EMBL/GenBank/DDBJ whole genome shotgun (WGS) entry which is preliminary data.</text>
</comment>
<dbReference type="AlphaFoldDB" id="A0A426VAC8"/>
<dbReference type="PROSITE" id="PS00483">
    <property type="entry name" value="DIHYDROOROTASE_2"/>
    <property type="match status" value="1"/>
</dbReference>
<dbReference type="PANTHER" id="PTHR43668">
    <property type="entry name" value="ALLANTOINASE"/>
    <property type="match status" value="1"/>
</dbReference>
<evidence type="ECO:0000256" key="1">
    <source>
        <dbReference type="ARBA" id="ARBA00001947"/>
    </source>
</evidence>
<comment type="pathway">
    <text evidence="3">Nitrogen metabolism; (S)-allantoin degradation; allantoate from (S)-allantoin: step 1/1.</text>
</comment>
<evidence type="ECO:0000256" key="7">
    <source>
        <dbReference type="ARBA" id="ARBA00012863"/>
    </source>
</evidence>
<dbReference type="RefSeq" id="WP_125243662.1">
    <property type="nucleotide sequence ID" value="NZ_RSED01000009.1"/>
</dbReference>
<evidence type="ECO:0000256" key="8">
    <source>
        <dbReference type="ARBA" id="ARBA00022723"/>
    </source>
</evidence>
<organism evidence="12 13">
    <name type="scientific">Aquabacterium soli</name>
    <dbReference type="NCBI Taxonomy" id="2493092"/>
    <lineage>
        <taxon>Bacteria</taxon>
        <taxon>Pseudomonadati</taxon>
        <taxon>Pseudomonadota</taxon>
        <taxon>Betaproteobacteria</taxon>
        <taxon>Burkholderiales</taxon>
        <taxon>Aquabacterium</taxon>
    </lineage>
</organism>
<dbReference type="GO" id="GO:0006145">
    <property type="term" value="P:purine nucleobase catabolic process"/>
    <property type="evidence" value="ECO:0007669"/>
    <property type="project" value="TreeGrafter"/>
</dbReference>
<comment type="function">
    <text evidence="2">Catalyzes the reversible cyclization of carbamoyl aspartate to dihydroorotate.</text>
</comment>
<dbReference type="NCBIfam" id="TIGR00857">
    <property type="entry name" value="pyrC_multi"/>
    <property type="match status" value="1"/>
</dbReference>
<dbReference type="InterPro" id="IPR032466">
    <property type="entry name" value="Metal_Hydrolase"/>
</dbReference>
<proteinExistence type="inferred from homology"/>
<dbReference type="NCBIfam" id="TIGR03178">
    <property type="entry name" value="allantoinase"/>
    <property type="match status" value="1"/>
</dbReference>
<dbReference type="SUPFAM" id="SSF51338">
    <property type="entry name" value="Composite domain of metallo-dependent hydrolases"/>
    <property type="match status" value="1"/>
</dbReference>
<evidence type="ECO:0000256" key="3">
    <source>
        <dbReference type="ARBA" id="ARBA00004968"/>
    </source>
</evidence>
<dbReference type="Proteomes" id="UP000269265">
    <property type="component" value="Unassembled WGS sequence"/>
</dbReference>